<evidence type="ECO:0000256" key="2">
    <source>
        <dbReference type="ARBA" id="ARBA00010100"/>
    </source>
</evidence>
<sequence>MTLLPAVLAASPFILFLILLLWRKTPLIWVSFITLVLVIALAAVYWQVYPAYILGSLLKGFFVALDIFFIIFGAIFFLEIMRGTKIIENIGYHLESISKDLRIQVIFLAWFFENFLEGTAGFGTPSIVVAPLLVGLGIAPINAAIIAILGNSTSGIFGAAGTPIKVGFGSLAGASVPLTAAYINLVGILVPVFMLWFLIKGKKESRKEFFEALPFAIWAGIAFCVPSILTVPFGQEFPSIIGSVIGLALVFATTKLGIFVPRKEKELVDNPRPATLSPGRVMFPYLLLILILIAGKFILGSSGVQIPIIIRHTFAYFNPGFAFMIAGFVALLAFKRHLKDHWDHFG</sequence>
<protein>
    <recommendedName>
        <fullName evidence="8">L-lactate permease</fullName>
    </recommendedName>
</protein>
<organism evidence="9 10">
    <name type="scientific">Candidatus Woesebacteria bacterium GW2011_GWB1_44_11</name>
    <dbReference type="NCBI Taxonomy" id="1618579"/>
    <lineage>
        <taxon>Bacteria</taxon>
        <taxon>Candidatus Woeseibacteriota</taxon>
    </lineage>
</organism>
<evidence type="ECO:0000256" key="3">
    <source>
        <dbReference type="ARBA" id="ARBA00022448"/>
    </source>
</evidence>
<dbReference type="PANTHER" id="PTHR30003:SF0">
    <property type="entry name" value="GLYCOLATE PERMEASE GLCA-RELATED"/>
    <property type="match status" value="1"/>
</dbReference>
<feature type="transmembrane region" description="Helical" evidence="8">
    <location>
        <begin position="316"/>
        <end position="334"/>
    </location>
</feature>
<dbReference type="Pfam" id="PF02652">
    <property type="entry name" value="Lactate_perm"/>
    <property type="match status" value="1"/>
</dbReference>
<evidence type="ECO:0000256" key="6">
    <source>
        <dbReference type="ARBA" id="ARBA00022989"/>
    </source>
</evidence>
<evidence type="ECO:0000256" key="8">
    <source>
        <dbReference type="RuleBase" id="RU365092"/>
    </source>
</evidence>
<keyword evidence="4 8" id="KW-1003">Cell membrane</keyword>
<dbReference type="GO" id="GO:0015129">
    <property type="term" value="F:lactate transmembrane transporter activity"/>
    <property type="evidence" value="ECO:0007669"/>
    <property type="project" value="UniProtKB-UniRule"/>
</dbReference>
<reference evidence="9 10" key="1">
    <citation type="journal article" date="2015" name="Nature">
        <title>rRNA introns, odd ribosomes, and small enigmatic genomes across a large radiation of phyla.</title>
        <authorList>
            <person name="Brown C.T."/>
            <person name="Hug L.A."/>
            <person name="Thomas B.C."/>
            <person name="Sharon I."/>
            <person name="Castelle C.J."/>
            <person name="Singh A."/>
            <person name="Wilkins M.J."/>
            <person name="Williams K.H."/>
            <person name="Banfield J.F."/>
        </authorList>
    </citation>
    <scope>NUCLEOTIDE SEQUENCE [LARGE SCALE GENOMIC DNA]</scope>
</reference>
<feature type="transmembrane region" description="Helical" evidence="8">
    <location>
        <begin position="211"/>
        <end position="234"/>
    </location>
</feature>
<dbReference type="InterPro" id="IPR003804">
    <property type="entry name" value="Lactate_perm"/>
</dbReference>
<feature type="transmembrane region" description="Helical" evidence="8">
    <location>
        <begin position="240"/>
        <end position="260"/>
    </location>
</feature>
<comment type="similarity">
    <text evidence="2 8">Belongs to the lactate permease family.</text>
</comment>
<evidence type="ECO:0000313" key="10">
    <source>
        <dbReference type="Proteomes" id="UP000034012"/>
    </source>
</evidence>
<dbReference type="Proteomes" id="UP000034012">
    <property type="component" value="Unassembled WGS sequence"/>
</dbReference>
<feature type="transmembrane region" description="Helical" evidence="8">
    <location>
        <begin position="128"/>
        <end position="149"/>
    </location>
</feature>
<comment type="caution">
    <text evidence="8">Lacks conserved residue(s) required for the propagation of feature annotation.</text>
</comment>
<comment type="subcellular location">
    <subcellularLocation>
        <location evidence="1 8">Cell membrane</location>
        <topology evidence="1 8">Multi-pass membrane protein</topology>
    </subcellularLocation>
</comment>
<keyword evidence="6 8" id="KW-1133">Transmembrane helix</keyword>
<dbReference type="PANTHER" id="PTHR30003">
    <property type="entry name" value="L-LACTATE PERMEASE"/>
    <property type="match status" value="1"/>
</dbReference>
<feature type="transmembrane region" description="Helical" evidence="8">
    <location>
        <begin position="60"/>
        <end position="80"/>
    </location>
</feature>
<feature type="transmembrane region" description="Helical" evidence="8">
    <location>
        <begin position="281"/>
        <end position="310"/>
    </location>
</feature>
<feature type="transmembrane region" description="Helical" evidence="8">
    <location>
        <begin position="6"/>
        <end position="22"/>
    </location>
</feature>
<dbReference type="GO" id="GO:0015295">
    <property type="term" value="F:solute:proton symporter activity"/>
    <property type="evidence" value="ECO:0007669"/>
    <property type="project" value="TreeGrafter"/>
</dbReference>
<keyword evidence="3 8" id="KW-0813">Transport</keyword>
<evidence type="ECO:0000256" key="4">
    <source>
        <dbReference type="ARBA" id="ARBA00022475"/>
    </source>
</evidence>
<dbReference type="EMBL" id="LCHK01000014">
    <property type="protein sequence ID" value="KKT32458.1"/>
    <property type="molecule type" value="Genomic_DNA"/>
</dbReference>
<dbReference type="AlphaFoldDB" id="A0A837I4C5"/>
<evidence type="ECO:0000256" key="5">
    <source>
        <dbReference type="ARBA" id="ARBA00022692"/>
    </source>
</evidence>
<evidence type="ECO:0000313" key="9">
    <source>
        <dbReference type="EMBL" id="KKT32458.1"/>
    </source>
</evidence>
<keyword evidence="5 8" id="KW-0812">Transmembrane</keyword>
<name>A0A837I4C5_9BACT</name>
<gene>
    <name evidence="9" type="ORF">UW20_C0014G0008</name>
</gene>
<feature type="transmembrane region" description="Helical" evidence="8">
    <location>
        <begin position="27"/>
        <end position="48"/>
    </location>
</feature>
<accession>A0A837I4C5</accession>
<dbReference type="GO" id="GO:0005886">
    <property type="term" value="C:plasma membrane"/>
    <property type="evidence" value="ECO:0007669"/>
    <property type="project" value="UniProtKB-SubCell"/>
</dbReference>
<evidence type="ECO:0000256" key="1">
    <source>
        <dbReference type="ARBA" id="ARBA00004651"/>
    </source>
</evidence>
<feature type="transmembrane region" description="Helical" evidence="8">
    <location>
        <begin position="180"/>
        <end position="199"/>
    </location>
</feature>
<comment type="caution">
    <text evidence="9">The sequence shown here is derived from an EMBL/GenBank/DDBJ whole genome shotgun (WGS) entry which is preliminary data.</text>
</comment>
<comment type="function">
    <text evidence="8">Uptake of L-lactate across the membrane. Can also transport D-lactate and glycolate.</text>
</comment>
<proteinExistence type="inferred from homology"/>
<evidence type="ECO:0000256" key="7">
    <source>
        <dbReference type="ARBA" id="ARBA00023136"/>
    </source>
</evidence>
<keyword evidence="7 8" id="KW-0472">Membrane</keyword>